<dbReference type="RefSeq" id="WP_265546814.1">
    <property type="nucleotide sequence ID" value="NZ_CP098740.1"/>
</dbReference>
<feature type="compositionally biased region" description="Polar residues" evidence="1">
    <location>
        <begin position="311"/>
        <end position="322"/>
    </location>
</feature>
<name>A0ABY6Q0U4_9ACTN</name>
<evidence type="ECO:0000256" key="1">
    <source>
        <dbReference type="SAM" id="MobiDB-lite"/>
    </source>
</evidence>
<feature type="region of interest" description="Disordered" evidence="1">
    <location>
        <begin position="287"/>
        <end position="322"/>
    </location>
</feature>
<evidence type="ECO:0000313" key="4">
    <source>
        <dbReference type="Proteomes" id="UP001164963"/>
    </source>
</evidence>
<dbReference type="Pfam" id="PF21897">
    <property type="entry name" value="DUF6919"/>
    <property type="match status" value="1"/>
</dbReference>
<dbReference type="EMBL" id="CP098740">
    <property type="protein sequence ID" value="UZK58237.1"/>
    <property type="molecule type" value="Genomic_DNA"/>
</dbReference>
<proteinExistence type="predicted"/>
<gene>
    <name evidence="3" type="ORF">NEH16_32885</name>
</gene>
<keyword evidence="4" id="KW-1185">Reference proteome</keyword>
<dbReference type="InterPro" id="IPR054212">
    <property type="entry name" value="DUF6919"/>
</dbReference>
<accession>A0ABY6Q0U4</accession>
<reference evidence="3" key="1">
    <citation type="journal article" date="2022" name="Front. Microbiol.">
        <title>Mirubactin C rescues the lethal effect of cell wall biosynthesis mutations in Bacillus subtilis.</title>
        <authorList>
            <person name="Kepplinger B."/>
            <person name="Wen X."/>
            <person name="Tyler A.R."/>
            <person name="Kim B.Y."/>
            <person name="Brown J."/>
            <person name="Banks P."/>
            <person name="Dashti Y."/>
            <person name="Mackenzie E.S."/>
            <person name="Wills C."/>
            <person name="Kawai Y."/>
            <person name="Waldron K.J."/>
            <person name="Allenby N.E.E."/>
            <person name="Wu L.J."/>
            <person name="Hall M.J."/>
            <person name="Errington J."/>
        </authorList>
    </citation>
    <scope>NUCLEOTIDE SEQUENCE</scope>
    <source>
        <strain evidence="3">MDA8-470</strain>
    </source>
</reference>
<sequence length="322" mass="34507">MKLPWMSRSDKRKWRNASSFPAVTELMALWLEGEIGSWPGYQPRYGPDEETLPFTGVLAAANRAGYLTIGSQPGSSDTRFDGQLWEQRAAVEGFIADRALLLALIDAGEKADLKVQLHSLLNAWGSDAVTVTTRGGKPNTSFGTALSMGDLDFMWRGCAPEAVDAIAGSHYVTVVDPEFGPNTRLWEVLEQVLTRPVPPPPTDAPKVLCSCGCTALGWQFCGDGCNGVVDQADGRCAACIDPSVIIDWSKVCDDEENECANCGAPFFSSGKYCSTACEDADAYDEDDLDGVDAPVEPRPVGPVFDPWASISAPSSGSHDAPF</sequence>
<dbReference type="Proteomes" id="UP001164963">
    <property type="component" value="Chromosome"/>
</dbReference>
<feature type="domain" description="DUF6919" evidence="2">
    <location>
        <begin position="9"/>
        <end position="194"/>
    </location>
</feature>
<organism evidence="3 4">
    <name type="scientific">Streptomyces drozdowiczii</name>
    <dbReference type="NCBI Taxonomy" id="202862"/>
    <lineage>
        <taxon>Bacteria</taxon>
        <taxon>Bacillati</taxon>
        <taxon>Actinomycetota</taxon>
        <taxon>Actinomycetes</taxon>
        <taxon>Kitasatosporales</taxon>
        <taxon>Streptomycetaceae</taxon>
        <taxon>Streptomyces</taxon>
    </lineage>
</organism>
<evidence type="ECO:0000259" key="2">
    <source>
        <dbReference type="Pfam" id="PF21897"/>
    </source>
</evidence>
<evidence type="ECO:0000313" key="3">
    <source>
        <dbReference type="EMBL" id="UZK58237.1"/>
    </source>
</evidence>
<protein>
    <recommendedName>
        <fullName evidence="2">DUF6919 domain-containing protein</fullName>
    </recommendedName>
</protein>